<accession>D1CIL4</accession>
<comment type="cofactor">
    <cofactor evidence="8">
        <name>a divalent metal cation</name>
        <dbReference type="ChEBI" id="CHEBI:60240"/>
    </cofactor>
    <text evidence="8">Binds 1 divalent metal cation per subunit.</text>
</comment>
<feature type="active site" description="Proton donor/acceptor" evidence="6">
    <location>
        <position position="268"/>
    </location>
</feature>
<dbReference type="Gene3D" id="2.30.40.10">
    <property type="entry name" value="Urease, subunit C, domain 1"/>
    <property type="match status" value="1"/>
</dbReference>
<evidence type="ECO:0000256" key="4">
    <source>
        <dbReference type="ARBA" id="ARBA00023277"/>
    </source>
</evidence>
<dbReference type="GO" id="GO:0006046">
    <property type="term" value="P:N-acetylglucosamine catabolic process"/>
    <property type="evidence" value="ECO:0007669"/>
    <property type="project" value="TreeGrafter"/>
</dbReference>
<evidence type="ECO:0000256" key="8">
    <source>
        <dbReference type="PIRSR" id="PIRSR038994-3"/>
    </source>
</evidence>
<dbReference type="InterPro" id="IPR011059">
    <property type="entry name" value="Metal-dep_hydrolase_composite"/>
</dbReference>
<evidence type="ECO:0000256" key="1">
    <source>
        <dbReference type="ARBA" id="ARBA00010716"/>
    </source>
</evidence>
<dbReference type="RefSeq" id="WP_012876616.1">
    <property type="nucleotide sequence ID" value="NC_013526.1"/>
</dbReference>
<dbReference type="InterPro" id="IPR006680">
    <property type="entry name" value="Amidohydro-rel"/>
</dbReference>
<dbReference type="InterPro" id="IPR003764">
    <property type="entry name" value="GlcNAc_6-P_deAcase"/>
</dbReference>
<evidence type="ECO:0000256" key="2">
    <source>
        <dbReference type="ARBA" id="ARBA00022723"/>
    </source>
</evidence>
<dbReference type="OrthoDB" id="9776488at2"/>
<comment type="similarity">
    <text evidence="1 5">Belongs to the metallo-dependent hydrolases superfamily. NagA family.</text>
</comment>
<keyword evidence="4 5" id="KW-0119">Carbohydrate metabolism</keyword>
<dbReference type="Pfam" id="PF01979">
    <property type="entry name" value="Amidohydro_1"/>
    <property type="match status" value="1"/>
</dbReference>
<feature type="binding site" evidence="7">
    <location>
        <begin position="214"/>
        <end position="215"/>
    </location>
    <ligand>
        <name>substrate</name>
    </ligand>
</feature>
<dbReference type="PANTHER" id="PTHR11113">
    <property type="entry name" value="N-ACETYLGLUCOSAMINE-6-PHOSPHATE DEACETYLASE"/>
    <property type="match status" value="1"/>
</dbReference>
<dbReference type="SUPFAM" id="SSF51338">
    <property type="entry name" value="Composite domain of metallo-dependent hydrolases"/>
    <property type="match status" value="1"/>
</dbReference>
<dbReference type="PIRSF" id="PIRSF038994">
    <property type="entry name" value="NagA"/>
    <property type="match status" value="1"/>
</dbReference>
<dbReference type="GO" id="GO:0008448">
    <property type="term" value="F:N-acetylglucosamine-6-phosphate deacetylase activity"/>
    <property type="evidence" value="ECO:0007669"/>
    <property type="project" value="UniProtKB-EC"/>
</dbReference>
<dbReference type="Proteomes" id="UP000000323">
    <property type="component" value="Chromosome 2"/>
</dbReference>
<sequence>MRVDRLRGVHLLWGRGVELEIAHGRIVALSPTEGAPEELLIAPGLVDLQVNGYGGIDLNSPDLTPDDLHALAGQLAAWGVTSFLPTVITNSDDALEQLLAVIARARATPGPFAGALIGVHLEGPFISPEEGPRGAHDPRWVRPPDWEAFARWQRAAEGAIRLHTLSPEWPGSQEFIARCAADGVIVAIGHTSASPEQIQRAVAAGARLSTHLGNGAHPMLPRHPNYIWEQLACDELWASFIADGLHLPDAFIKVLLRAKGRRAVLVSDLAPLAGLPPGRYTSSVGGDVLLTPDGRLQLASNPSLLAGATRTQLQAINHLVAVGLCARADAWRRASTLPAELLGLWPLGTLRPGAPADLVVLREGSEGLRVLATIKGGELVHGDPKIIACNR</sequence>
<evidence type="ECO:0000256" key="6">
    <source>
        <dbReference type="PIRSR" id="PIRSR038994-1"/>
    </source>
</evidence>
<dbReference type="HOGENOM" id="CLU_032482_2_0_0"/>
<dbReference type="PANTHER" id="PTHR11113:SF14">
    <property type="entry name" value="N-ACETYLGLUCOSAMINE-6-PHOSPHATE DEACETYLASE"/>
    <property type="match status" value="1"/>
</dbReference>
<keyword evidence="11" id="KW-1185">Reference proteome</keyword>
<dbReference type="KEGG" id="ttr:Tter_2697"/>
<feature type="binding site" evidence="8">
    <location>
        <position position="122"/>
    </location>
    <ligand>
        <name>Zn(2+)</name>
        <dbReference type="ChEBI" id="CHEBI:29105"/>
    </ligand>
</feature>
<reference evidence="11" key="1">
    <citation type="journal article" date="2010" name="Stand. Genomic Sci.">
        <title>Complete genome sequence of 'Thermobaculum terrenum' type strain (YNP1).</title>
        <authorList>
            <person name="Kiss H."/>
            <person name="Cleland D."/>
            <person name="Lapidus A."/>
            <person name="Lucas S."/>
            <person name="Glavina Del Rio T."/>
            <person name="Nolan M."/>
            <person name="Tice H."/>
            <person name="Han C."/>
            <person name="Goodwin L."/>
            <person name="Pitluck S."/>
            <person name="Liolios K."/>
            <person name="Ivanova N."/>
            <person name="Mavromatis K."/>
            <person name="Ovchinnikova G."/>
            <person name="Pati A."/>
            <person name="Chen A."/>
            <person name="Palaniappan K."/>
            <person name="Land M."/>
            <person name="Hauser L."/>
            <person name="Chang Y."/>
            <person name="Jeffries C."/>
            <person name="Lu M."/>
            <person name="Brettin T."/>
            <person name="Detter J."/>
            <person name="Goker M."/>
            <person name="Tindall B."/>
            <person name="Beck B."/>
            <person name="McDermott T."/>
            <person name="Woyke T."/>
            <person name="Bristow J."/>
            <person name="Eisen J."/>
            <person name="Markowitz V."/>
            <person name="Hugenholtz P."/>
            <person name="Kyrpides N."/>
            <person name="Klenk H."/>
            <person name="Cheng J."/>
        </authorList>
    </citation>
    <scope>NUCLEOTIDE SEQUENCE [LARGE SCALE GENOMIC DNA]</scope>
    <source>
        <strain evidence="11">ATCC BAA-798 / YNP1</strain>
    </source>
</reference>
<dbReference type="InterPro" id="IPR032466">
    <property type="entry name" value="Metal_Hydrolase"/>
</dbReference>
<organism evidence="10 11">
    <name type="scientific">Thermobaculum terrenum (strain ATCC BAA-798 / CCMEE 7001 / YNP1)</name>
    <dbReference type="NCBI Taxonomy" id="525904"/>
    <lineage>
        <taxon>Bacteria</taxon>
        <taxon>Bacillati</taxon>
        <taxon>Chloroflexota</taxon>
        <taxon>Chloroflexia</taxon>
        <taxon>Candidatus Thermobaculales</taxon>
        <taxon>Candidatus Thermobaculaceae</taxon>
        <taxon>Thermobaculum</taxon>
    </lineage>
</organism>
<dbReference type="EMBL" id="CP001826">
    <property type="protein sequence ID" value="ACZ43585.1"/>
    <property type="molecule type" value="Genomic_DNA"/>
</dbReference>
<feature type="binding site" evidence="8">
    <location>
        <position position="211"/>
    </location>
    <ligand>
        <name>Zn(2+)</name>
        <dbReference type="ChEBI" id="CHEBI:29105"/>
    </ligand>
</feature>
<evidence type="ECO:0000313" key="10">
    <source>
        <dbReference type="EMBL" id="ACZ43585.1"/>
    </source>
</evidence>
<feature type="binding site" evidence="7">
    <location>
        <position position="246"/>
    </location>
    <ligand>
        <name>substrate</name>
    </ligand>
</feature>
<evidence type="ECO:0000259" key="9">
    <source>
        <dbReference type="Pfam" id="PF01979"/>
    </source>
</evidence>
<gene>
    <name evidence="10" type="ordered locus">Tter_2697</name>
</gene>
<feature type="binding site" evidence="8">
    <location>
        <position position="190"/>
    </location>
    <ligand>
        <name>Zn(2+)</name>
        <dbReference type="ChEBI" id="CHEBI:29105"/>
    </ligand>
</feature>
<feature type="binding site" evidence="7">
    <location>
        <begin position="305"/>
        <end position="307"/>
    </location>
    <ligand>
        <name>substrate</name>
    </ligand>
</feature>
<dbReference type="Gene3D" id="3.20.20.140">
    <property type="entry name" value="Metal-dependent hydrolases"/>
    <property type="match status" value="1"/>
</dbReference>
<evidence type="ECO:0000256" key="5">
    <source>
        <dbReference type="PIRNR" id="PIRNR038994"/>
    </source>
</evidence>
<protein>
    <submittedName>
        <fullName evidence="10">N-acetylglucosamine-6-phosphate deacetylase</fullName>
        <ecNumber evidence="10">3.5.1.25</ecNumber>
    </submittedName>
</protein>
<dbReference type="eggNOG" id="COG1820">
    <property type="taxonomic scope" value="Bacteria"/>
</dbReference>
<evidence type="ECO:0000256" key="3">
    <source>
        <dbReference type="ARBA" id="ARBA00022801"/>
    </source>
</evidence>
<dbReference type="STRING" id="525904.Tter_2697"/>
<dbReference type="SUPFAM" id="SSF51556">
    <property type="entry name" value="Metallo-dependent hydrolases"/>
    <property type="match status" value="1"/>
</dbReference>
<dbReference type="EC" id="3.5.1.25" evidence="10"/>
<proteinExistence type="inferred from homology"/>
<evidence type="ECO:0000256" key="7">
    <source>
        <dbReference type="PIRSR" id="PIRSR038994-2"/>
    </source>
</evidence>
<evidence type="ECO:0000313" key="11">
    <source>
        <dbReference type="Proteomes" id="UP000000323"/>
    </source>
</evidence>
<dbReference type="GO" id="GO:0046872">
    <property type="term" value="F:metal ion binding"/>
    <property type="evidence" value="ECO:0007669"/>
    <property type="project" value="UniProtKB-KW"/>
</dbReference>
<name>D1CIL4_THET1</name>
<feature type="binding site" evidence="7">
    <location>
        <position position="222"/>
    </location>
    <ligand>
        <name>substrate</name>
    </ligand>
</feature>
<keyword evidence="2 8" id="KW-0479">Metal-binding</keyword>
<keyword evidence="3 5" id="KW-0378">Hydrolase</keyword>
<feature type="binding site" evidence="7">
    <location>
        <position position="135"/>
    </location>
    <ligand>
        <name>substrate</name>
    </ligand>
</feature>
<feature type="domain" description="Amidohydrolase-related" evidence="9">
    <location>
        <begin position="41"/>
        <end position="380"/>
    </location>
</feature>
<dbReference type="AlphaFoldDB" id="D1CIL4"/>